<keyword evidence="3" id="KW-1185">Reference proteome</keyword>
<dbReference type="EMBL" id="MU250525">
    <property type="protein sequence ID" value="KAG7451321.1"/>
    <property type="molecule type" value="Genomic_DNA"/>
</dbReference>
<dbReference type="Proteomes" id="UP000812287">
    <property type="component" value="Unassembled WGS sequence"/>
</dbReference>
<dbReference type="AlphaFoldDB" id="A0A9P7W108"/>
<name>A0A9P7W108_9AGAR</name>
<dbReference type="OrthoDB" id="3027162at2759"/>
<dbReference type="RefSeq" id="XP_043044821.1">
    <property type="nucleotide sequence ID" value="XM_043176656.1"/>
</dbReference>
<feature type="region of interest" description="Disordered" evidence="1">
    <location>
        <begin position="67"/>
        <end position="154"/>
    </location>
</feature>
<accession>A0A9P7W108</accession>
<sequence>MFFKKNLAPSSLPKGCPSHLHSKCQRCGYYNPPQAAEGQYQCLNCHRGTYYVSSFFAQASAREILKNHDQEREQKRKDEMKRREAERRAAEQQERATAVASAQRQQRMRQQLQRHTRMEKVAVNPTSPLERRHAQRKRAPSAAKTPWTPTQNGPVQCAPPRMCLPLPYPPNGPPEAIVLKQECRALVAFVDLSVLTGRVYFSTPFYFVNPRTDTEAFKCDCASVKGPKQRFRSAMSLGKRPSTACLSSRLYKWMSYP</sequence>
<reference evidence="2" key="1">
    <citation type="submission" date="2020-11" db="EMBL/GenBank/DDBJ databases">
        <title>Adaptations for nitrogen fixation in a non-lichenized fungal sporocarp promotes dispersal by wood-feeding termites.</title>
        <authorList>
            <consortium name="DOE Joint Genome Institute"/>
            <person name="Koch R.A."/>
            <person name="Yoon G."/>
            <person name="Arayal U."/>
            <person name="Lail K."/>
            <person name="Amirebrahimi M."/>
            <person name="Labutti K."/>
            <person name="Lipzen A."/>
            <person name="Riley R."/>
            <person name="Barry K."/>
            <person name="Henrissat B."/>
            <person name="Grigoriev I.V."/>
            <person name="Herr J.R."/>
            <person name="Aime M.C."/>
        </authorList>
    </citation>
    <scope>NUCLEOTIDE SEQUENCE</scope>
    <source>
        <strain evidence="2">MCA 3950</strain>
    </source>
</reference>
<evidence type="ECO:0000313" key="3">
    <source>
        <dbReference type="Proteomes" id="UP000812287"/>
    </source>
</evidence>
<dbReference type="GeneID" id="66098943"/>
<feature type="compositionally biased region" description="Basic and acidic residues" evidence="1">
    <location>
        <begin position="67"/>
        <end position="94"/>
    </location>
</feature>
<evidence type="ECO:0000313" key="2">
    <source>
        <dbReference type="EMBL" id="KAG7451321.1"/>
    </source>
</evidence>
<protein>
    <submittedName>
        <fullName evidence="2">Uncharacterized protein</fullName>
    </submittedName>
</protein>
<evidence type="ECO:0000256" key="1">
    <source>
        <dbReference type="SAM" id="MobiDB-lite"/>
    </source>
</evidence>
<comment type="caution">
    <text evidence="2">The sequence shown here is derived from an EMBL/GenBank/DDBJ whole genome shotgun (WGS) entry which is preliminary data.</text>
</comment>
<organism evidence="2 3">
    <name type="scientific">Guyanagaster necrorhizus</name>
    <dbReference type="NCBI Taxonomy" id="856835"/>
    <lineage>
        <taxon>Eukaryota</taxon>
        <taxon>Fungi</taxon>
        <taxon>Dikarya</taxon>
        <taxon>Basidiomycota</taxon>
        <taxon>Agaricomycotina</taxon>
        <taxon>Agaricomycetes</taxon>
        <taxon>Agaricomycetidae</taxon>
        <taxon>Agaricales</taxon>
        <taxon>Marasmiineae</taxon>
        <taxon>Physalacriaceae</taxon>
        <taxon>Guyanagaster</taxon>
    </lineage>
</organism>
<proteinExistence type="predicted"/>
<gene>
    <name evidence="2" type="ORF">BT62DRAFT_1000564</name>
</gene>